<organism evidence="1 2">
    <name type="scientific">Phytophthora megakarya</name>
    <dbReference type="NCBI Taxonomy" id="4795"/>
    <lineage>
        <taxon>Eukaryota</taxon>
        <taxon>Sar</taxon>
        <taxon>Stramenopiles</taxon>
        <taxon>Oomycota</taxon>
        <taxon>Peronosporomycetes</taxon>
        <taxon>Peronosporales</taxon>
        <taxon>Peronosporaceae</taxon>
        <taxon>Phytophthora</taxon>
    </lineage>
</organism>
<evidence type="ECO:0000313" key="2">
    <source>
        <dbReference type="Proteomes" id="UP000198211"/>
    </source>
</evidence>
<reference evidence="2" key="1">
    <citation type="submission" date="2017-03" db="EMBL/GenBank/DDBJ databases">
        <title>Phytopthora megakarya and P. palmivora, two closely related causual agents of cacao black pod achieved similar genome size and gene model numbers by different mechanisms.</title>
        <authorList>
            <person name="Ali S."/>
            <person name="Shao J."/>
            <person name="Larry D.J."/>
            <person name="Kronmiller B."/>
            <person name="Shen D."/>
            <person name="Strem M.D."/>
            <person name="Melnick R.L."/>
            <person name="Guiltinan M.J."/>
            <person name="Tyler B.M."/>
            <person name="Meinhardt L.W."/>
            <person name="Bailey B.A."/>
        </authorList>
    </citation>
    <scope>NUCLEOTIDE SEQUENCE [LARGE SCALE GENOMIC DNA]</scope>
    <source>
        <strain evidence="2">zdho120</strain>
    </source>
</reference>
<dbReference type="Proteomes" id="UP000198211">
    <property type="component" value="Unassembled WGS sequence"/>
</dbReference>
<dbReference type="AlphaFoldDB" id="A0A225V1J4"/>
<gene>
    <name evidence="1" type="ORF">PHMEG_00029913</name>
</gene>
<dbReference type="SUPFAM" id="SSF53474">
    <property type="entry name" value="alpha/beta-Hydrolases"/>
    <property type="match status" value="1"/>
</dbReference>
<dbReference type="EMBL" id="NBNE01008758">
    <property type="protein sequence ID" value="OWY99142.1"/>
    <property type="molecule type" value="Genomic_DNA"/>
</dbReference>
<protein>
    <recommendedName>
        <fullName evidence="3">Serine protease</fullName>
    </recommendedName>
</protein>
<evidence type="ECO:0000313" key="1">
    <source>
        <dbReference type="EMBL" id="OWY99142.1"/>
    </source>
</evidence>
<evidence type="ECO:0008006" key="3">
    <source>
        <dbReference type="Google" id="ProtNLM"/>
    </source>
</evidence>
<accession>A0A225V1J4</accession>
<dbReference type="OrthoDB" id="425534at2759"/>
<sequence length="379" mass="41587">GKSTIVYGVSYGTMLVERLMHLAPPEVNGYVLDSITTSSGSPDTVMYMSDWDKTFGEIGDDFFALCDEDKGCKTHFATKKLNDTVQGLLEGFDKDPNSTCATTISSVQTNGLDGLPSSSLRYTLGTLLQDTYMRTLIPPVVYRLNRCGSKDVDVLKKFVSTLTTSVLGGESQDEAYVSNILFYLIGFSEMWEIPTPSQTEMKKRYTSAKVSGSPNYPMLPVYCAFSKEKSASCKEFNLPNYDANPIMYKRDEYWNKSATIPSHASVLLLSGKLDPQTHHKYADALLLALNGKNKELISFDYAPHAMISSTQMTAGDPSSPTCGMKLLESYVRNGGVLAKMDKSCVAQMPGFNLTVPPSHLRGLLGTDDAYEGVLKSRAQ</sequence>
<dbReference type="Gene3D" id="3.40.50.1820">
    <property type="entry name" value="alpha/beta hydrolase"/>
    <property type="match status" value="1"/>
</dbReference>
<name>A0A225V1J4_9STRA</name>
<feature type="non-terminal residue" evidence="1">
    <location>
        <position position="1"/>
    </location>
</feature>
<comment type="caution">
    <text evidence="1">The sequence shown here is derived from an EMBL/GenBank/DDBJ whole genome shotgun (WGS) entry which is preliminary data.</text>
</comment>
<proteinExistence type="predicted"/>
<dbReference type="InterPro" id="IPR029058">
    <property type="entry name" value="AB_hydrolase_fold"/>
</dbReference>
<keyword evidence="2" id="KW-1185">Reference proteome</keyword>